<dbReference type="InterPro" id="IPR011006">
    <property type="entry name" value="CheY-like_superfamily"/>
</dbReference>
<dbReference type="EMBL" id="NPBY01000030">
    <property type="protein sequence ID" value="PAD77366.1"/>
    <property type="molecule type" value="Genomic_DNA"/>
</dbReference>
<proteinExistence type="predicted"/>
<dbReference type="SMART" id="SM01012">
    <property type="entry name" value="ANTAR"/>
    <property type="match status" value="1"/>
</dbReference>
<gene>
    <name evidence="2" type="ORF">CHH67_10215</name>
</gene>
<dbReference type="Proteomes" id="UP000215596">
    <property type="component" value="Unassembled WGS sequence"/>
</dbReference>
<feature type="domain" description="ANTAR" evidence="1">
    <location>
        <begin position="131"/>
        <end position="192"/>
    </location>
</feature>
<evidence type="ECO:0000313" key="3">
    <source>
        <dbReference type="Proteomes" id="UP000215596"/>
    </source>
</evidence>
<dbReference type="SUPFAM" id="SSF52172">
    <property type="entry name" value="CheY-like"/>
    <property type="match status" value="1"/>
</dbReference>
<reference evidence="2 3" key="1">
    <citation type="submission" date="2017-07" db="EMBL/GenBank/DDBJ databases">
        <title>Isolation and whole genome analysis of endospore-forming bacteria from heroin.</title>
        <authorList>
            <person name="Kalinowski J."/>
            <person name="Ahrens B."/>
            <person name="Al-Dilaimi A."/>
            <person name="Winkler A."/>
            <person name="Wibberg D."/>
            <person name="Schleenbecker U."/>
            <person name="Ruckert C."/>
            <person name="Wolfel R."/>
            <person name="Grass G."/>
        </authorList>
    </citation>
    <scope>NUCLEOTIDE SEQUENCE [LARGE SCALE GENOMIC DNA]</scope>
    <source>
        <strain evidence="2 3">7537-G1</strain>
    </source>
</reference>
<dbReference type="InterPro" id="IPR005561">
    <property type="entry name" value="ANTAR"/>
</dbReference>
<sequence length="200" mass="22657">MRCLLLIHEQGSAAAGQEQTSIESTAVAEESLNECGYQVYTACSAADVPRCIHDIDAAVVHLPMARLNTWHRTLNEWKSMPLLWWCSPYAATASAAACEDDVPIDGIMTPTMSPAELHWALHIGAKQFFDRQQWDAERRQLRAQLEERKWIDMAKGILCDINRISEAEAYDLLRRRAMNERKRIVDVATSIVKAHQHLMA</sequence>
<name>A0A268EW56_9BACL</name>
<accession>A0A268EW56</accession>
<dbReference type="OrthoDB" id="9795002at2"/>
<dbReference type="Gene3D" id="1.10.10.10">
    <property type="entry name" value="Winged helix-like DNA-binding domain superfamily/Winged helix DNA-binding domain"/>
    <property type="match status" value="1"/>
</dbReference>
<protein>
    <recommendedName>
        <fullName evidence="1">ANTAR domain-containing protein</fullName>
    </recommendedName>
</protein>
<dbReference type="InterPro" id="IPR036388">
    <property type="entry name" value="WH-like_DNA-bd_sf"/>
</dbReference>
<dbReference type="AlphaFoldDB" id="A0A268EW56"/>
<dbReference type="Pfam" id="PF03861">
    <property type="entry name" value="ANTAR"/>
    <property type="match status" value="1"/>
</dbReference>
<dbReference type="RefSeq" id="WP_095265066.1">
    <property type="nucleotide sequence ID" value="NZ_NPBY01000030.1"/>
</dbReference>
<evidence type="ECO:0000259" key="1">
    <source>
        <dbReference type="PROSITE" id="PS50921"/>
    </source>
</evidence>
<evidence type="ECO:0000313" key="2">
    <source>
        <dbReference type="EMBL" id="PAD77366.1"/>
    </source>
</evidence>
<dbReference type="GO" id="GO:0003723">
    <property type="term" value="F:RNA binding"/>
    <property type="evidence" value="ECO:0007669"/>
    <property type="project" value="InterPro"/>
</dbReference>
<comment type="caution">
    <text evidence="2">The sequence shown here is derived from an EMBL/GenBank/DDBJ whole genome shotgun (WGS) entry which is preliminary data.</text>
</comment>
<dbReference type="PROSITE" id="PS50921">
    <property type="entry name" value="ANTAR"/>
    <property type="match status" value="1"/>
</dbReference>
<organism evidence="2 3">
    <name type="scientific">Paenibacillus campinasensis</name>
    <dbReference type="NCBI Taxonomy" id="66347"/>
    <lineage>
        <taxon>Bacteria</taxon>
        <taxon>Bacillati</taxon>
        <taxon>Bacillota</taxon>
        <taxon>Bacilli</taxon>
        <taxon>Bacillales</taxon>
        <taxon>Paenibacillaceae</taxon>
        <taxon>Paenibacillus</taxon>
    </lineage>
</organism>